<gene>
    <name evidence="1" type="ORF">HMPREF0658_1508</name>
</gene>
<name>E0NTK6_9BACT</name>
<reference evidence="1" key="1">
    <citation type="submission" date="2010-07" db="EMBL/GenBank/DDBJ databases">
        <authorList>
            <person name="Muzny D."/>
            <person name="Qin X."/>
            <person name="Deng J."/>
            <person name="Jiang H."/>
            <person name="Liu Y."/>
            <person name="Qu J."/>
            <person name="Song X.-Z."/>
            <person name="Zhang L."/>
            <person name="Thornton R."/>
            <person name="Coyle M."/>
            <person name="Francisco L."/>
            <person name="Jackson L."/>
            <person name="Javaid M."/>
            <person name="Korchina V."/>
            <person name="Kovar C."/>
            <person name="Mata R."/>
            <person name="Mathew T."/>
            <person name="Ngo R."/>
            <person name="Nguyen L."/>
            <person name="Nguyen N."/>
            <person name="Okwuonu G."/>
            <person name="Ongeri F."/>
            <person name="Pham C."/>
            <person name="Simmons D."/>
            <person name="Wilczek-Boney K."/>
            <person name="Hale W."/>
            <person name="Jakkamsetti A."/>
            <person name="Pham P."/>
            <person name="Ruth R."/>
            <person name="San Lucas F."/>
            <person name="Warren J."/>
            <person name="Zhang J."/>
            <person name="Zhao Z."/>
            <person name="Zhou C."/>
            <person name="Zhu D."/>
            <person name="Lee S."/>
            <person name="Bess C."/>
            <person name="Blankenburg K."/>
            <person name="Forbes L."/>
            <person name="Fu Q."/>
            <person name="Gubbala S."/>
            <person name="Hirani K."/>
            <person name="Jayaseelan J.C."/>
            <person name="Lara F."/>
            <person name="Munidasa M."/>
            <person name="Palculict T."/>
            <person name="Patil S."/>
            <person name="Pu L.-L."/>
            <person name="Saada N."/>
            <person name="Tang L."/>
            <person name="Weissenberger G."/>
            <person name="Zhu Y."/>
            <person name="Hemphill L."/>
            <person name="Shang Y."/>
            <person name="Youmans B."/>
            <person name="Ayvaz T."/>
            <person name="Ross M."/>
            <person name="Santibanez J."/>
            <person name="Aqrawi P."/>
            <person name="Gross S."/>
            <person name="Joshi V."/>
            <person name="Fowler G."/>
            <person name="Nazareth L."/>
            <person name="Reid J."/>
            <person name="Worley K."/>
            <person name="Petrosino J."/>
            <person name="Highlander S."/>
            <person name="Gibbs R."/>
        </authorList>
    </citation>
    <scope>NUCLEOTIDE SEQUENCE [LARGE SCALE GENOMIC DNA]</scope>
    <source>
        <strain evidence="1">DSM 16973</strain>
    </source>
</reference>
<sequence>MAADLLWKGRRKIKKQKFMEEKEQCSEFACKVLKGVRLASKKLVHEMALRGESLVISDKDGNIRHIPAQRILDEGLLKE</sequence>
<accession>E0NTK6</accession>
<proteinExistence type="predicted"/>
<organism evidence="1 2">
    <name type="scientific">Hoylesella marshii DSM 16973 = JCM 13450</name>
    <dbReference type="NCBI Taxonomy" id="862515"/>
    <lineage>
        <taxon>Bacteria</taxon>
        <taxon>Pseudomonadati</taxon>
        <taxon>Bacteroidota</taxon>
        <taxon>Bacteroidia</taxon>
        <taxon>Bacteroidales</taxon>
        <taxon>Prevotellaceae</taxon>
        <taxon>Hoylesella</taxon>
    </lineage>
</organism>
<dbReference type="EMBL" id="AEEI01000050">
    <property type="protein sequence ID" value="EFM01389.1"/>
    <property type="molecule type" value="Genomic_DNA"/>
</dbReference>
<keyword evidence="2" id="KW-1185">Reference proteome</keyword>
<dbReference type="HOGENOM" id="CLU_196778_0_0_10"/>
<evidence type="ECO:0000313" key="1">
    <source>
        <dbReference type="EMBL" id="EFM01389.1"/>
    </source>
</evidence>
<protein>
    <submittedName>
        <fullName evidence="1">Uncharacterized protein</fullName>
    </submittedName>
</protein>
<dbReference type="RefSeq" id="WP_006949644.1">
    <property type="nucleotide sequence ID" value="NZ_BAJI01000002.1"/>
</dbReference>
<dbReference type="STRING" id="862515.HMPREF0658_1508"/>
<evidence type="ECO:0000313" key="2">
    <source>
        <dbReference type="Proteomes" id="UP000004394"/>
    </source>
</evidence>
<comment type="caution">
    <text evidence="1">The sequence shown here is derived from an EMBL/GenBank/DDBJ whole genome shotgun (WGS) entry which is preliminary data.</text>
</comment>
<dbReference type="Proteomes" id="UP000004394">
    <property type="component" value="Unassembled WGS sequence"/>
</dbReference>
<dbReference type="BioCyc" id="PMAR862515-HMP:GMOO-1531-MONOMER"/>
<dbReference type="AlphaFoldDB" id="E0NTK6"/>